<proteinExistence type="predicted"/>
<comment type="caution">
    <text evidence="1">The sequence shown here is derived from an EMBL/GenBank/DDBJ whole genome shotgun (WGS) entry which is preliminary data.</text>
</comment>
<dbReference type="AlphaFoldDB" id="A0A9D2FZQ7"/>
<dbReference type="InterPro" id="IPR025935">
    <property type="entry name" value="AbiH"/>
</dbReference>
<accession>A0A9D2FZQ7</accession>
<name>A0A9D2FZQ7_9BACT</name>
<protein>
    <submittedName>
        <fullName evidence="1">Bacteriophage abortive infection AbiH family protein</fullName>
    </submittedName>
</protein>
<evidence type="ECO:0000313" key="2">
    <source>
        <dbReference type="Proteomes" id="UP000824055"/>
    </source>
</evidence>
<dbReference type="Pfam" id="PF14253">
    <property type="entry name" value="AbiH"/>
    <property type="match status" value="2"/>
</dbReference>
<reference evidence="1" key="2">
    <citation type="submission" date="2021-04" db="EMBL/GenBank/DDBJ databases">
        <authorList>
            <person name="Gilroy R."/>
        </authorList>
    </citation>
    <scope>NUCLEOTIDE SEQUENCE</scope>
    <source>
        <strain evidence="1">ChiHecec3B27-8219</strain>
    </source>
</reference>
<dbReference type="EMBL" id="DXBE01000046">
    <property type="protein sequence ID" value="HIZ69415.1"/>
    <property type="molecule type" value="Genomic_DNA"/>
</dbReference>
<reference evidence="1" key="1">
    <citation type="journal article" date="2021" name="PeerJ">
        <title>Extensive microbial diversity within the chicken gut microbiome revealed by metagenomics and culture.</title>
        <authorList>
            <person name="Gilroy R."/>
            <person name="Ravi A."/>
            <person name="Getino M."/>
            <person name="Pursley I."/>
            <person name="Horton D.L."/>
            <person name="Alikhan N.F."/>
            <person name="Baker D."/>
            <person name="Gharbi K."/>
            <person name="Hall N."/>
            <person name="Watson M."/>
            <person name="Adriaenssens E.M."/>
            <person name="Foster-Nyarko E."/>
            <person name="Jarju S."/>
            <person name="Secka A."/>
            <person name="Antonio M."/>
            <person name="Oren A."/>
            <person name="Chaudhuri R.R."/>
            <person name="La Ragione R."/>
            <person name="Hildebrand F."/>
            <person name="Pallen M.J."/>
        </authorList>
    </citation>
    <scope>NUCLEOTIDE SEQUENCE</scope>
    <source>
        <strain evidence="1">ChiHecec3B27-8219</strain>
    </source>
</reference>
<sequence>MNAINRVILVGNGFDLAHGLATRYADFINWYWGKCFHHLRMCNNRTYSDHLCTFILNDSHNTWHAFLWSILNPINLPSGREFYEYVKSDEKQFSIHYSTFMKRICQSVELKGWVDIENEYYAALNKEYFETPERINKEFEIIKSNLIKYLSEIQEKEITTSIIKLELKDKILAPIKTRDIAINAHYQLIDFIQARSTLDKQHLINESALSIHDVLNPDKDDSRASEFIKECINPMEENGTASTSIIENAINNDIVPDEMLYPNRLMLLNFNYTNTADLYIPKCPDYKDKFIINHIHGTLKDHASIIFGYGDELDDKYTELVKLNNNDFLHNIKSIKYLEADNYRKMLAFIDSAPYQVFIMGHSCGNSDRTLLNTLFEHKNCLSIKPFYYIKEDGSDNYLEMVQNISRNFTDMKLMRDRVVNKTYCEKLLG</sequence>
<dbReference type="Proteomes" id="UP000824055">
    <property type="component" value="Unassembled WGS sequence"/>
</dbReference>
<organism evidence="1 2">
    <name type="scientific">Candidatus Prevotella avicola</name>
    <dbReference type="NCBI Taxonomy" id="2838738"/>
    <lineage>
        <taxon>Bacteria</taxon>
        <taxon>Pseudomonadati</taxon>
        <taxon>Bacteroidota</taxon>
        <taxon>Bacteroidia</taxon>
        <taxon>Bacteroidales</taxon>
        <taxon>Prevotellaceae</taxon>
        <taxon>Prevotella</taxon>
    </lineage>
</organism>
<gene>
    <name evidence="1" type="ORF">H9966_05990</name>
</gene>
<evidence type="ECO:0000313" key="1">
    <source>
        <dbReference type="EMBL" id="HIZ69415.1"/>
    </source>
</evidence>